<proteinExistence type="predicted"/>
<evidence type="ECO:0000313" key="2">
    <source>
        <dbReference type="EMBL" id="PKY58829.1"/>
    </source>
</evidence>
<evidence type="ECO:0000256" key="1">
    <source>
        <dbReference type="SAM" id="Phobius"/>
    </source>
</evidence>
<reference evidence="2 3" key="1">
    <citation type="submission" date="2015-10" db="EMBL/GenBank/DDBJ databases">
        <title>Genome analyses suggest a sexual origin of heterokaryosis in a supposedly ancient asexual fungus.</title>
        <authorList>
            <person name="Ropars J."/>
            <person name="Sedzielewska K."/>
            <person name="Noel J."/>
            <person name="Charron P."/>
            <person name="Farinelli L."/>
            <person name="Marton T."/>
            <person name="Kruger M."/>
            <person name="Pelin A."/>
            <person name="Brachmann A."/>
            <person name="Corradi N."/>
        </authorList>
    </citation>
    <scope>NUCLEOTIDE SEQUENCE [LARGE SCALE GENOMIC DNA]</scope>
    <source>
        <strain evidence="2 3">A4</strain>
    </source>
</reference>
<gene>
    <name evidence="2" type="ORF">RhiirA4_481070</name>
</gene>
<accession>A0A2I1HJ02</accession>
<keyword evidence="1" id="KW-0472">Membrane</keyword>
<dbReference type="Proteomes" id="UP000234323">
    <property type="component" value="Unassembled WGS sequence"/>
</dbReference>
<dbReference type="EMBL" id="LLXI01003208">
    <property type="protein sequence ID" value="PKY58829.1"/>
    <property type="molecule type" value="Genomic_DNA"/>
</dbReference>
<sequence>MIPISSAQGHSSYGYGAETDFYIVMIIPLVFNSFSFLGTLYIFYRTFSRWKYGHRNVSLSFRFPFYIAITGTK</sequence>
<keyword evidence="3" id="KW-1185">Reference proteome</keyword>
<comment type="caution">
    <text evidence="2">The sequence shown here is derived from an EMBL/GenBank/DDBJ whole genome shotgun (WGS) entry which is preliminary data.</text>
</comment>
<dbReference type="AlphaFoldDB" id="A0A2I1HJ02"/>
<keyword evidence="1" id="KW-1133">Transmembrane helix</keyword>
<evidence type="ECO:0000313" key="3">
    <source>
        <dbReference type="Proteomes" id="UP000234323"/>
    </source>
</evidence>
<feature type="transmembrane region" description="Helical" evidence="1">
    <location>
        <begin position="21"/>
        <end position="44"/>
    </location>
</feature>
<keyword evidence="1" id="KW-0812">Transmembrane</keyword>
<organism evidence="2 3">
    <name type="scientific">Rhizophagus irregularis</name>
    <dbReference type="NCBI Taxonomy" id="588596"/>
    <lineage>
        <taxon>Eukaryota</taxon>
        <taxon>Fungi</taxon>
        <taxon>Fungi incertae sedis</taxon>
        <taxon>Mucoromycota</taxon>
        <taxon>Glomeromycotina</taxon>
        <taxon>Glomeromycetes</taxon>
        <taxon>Glomerales</taxon>
        <taxon>Glomeraceae</taxon>
        <taxon>Rhizophagus</taxon>
    </lineage>
</organism>
<protein>
    <submittedName>
        <fullName evidence="2">Uncharacterized protein</fullName>
    </submittedName>
</protein>
<name>A0A2I1HJ02_9GLOM</name>